<dbReference type="EMBL" id="KF264552">
    <property type="protein sequence ID" value="AGS49667.1"/>
    <property type="molecule type" value="Genomic_DNA"/>
</dbReference>
<reference evidence="2" key="1">
    <citation type="journal article" date="2013" name="Proc. Natl. Acad. Sci. U.S.A.">
        <title>Mapping gene clusters within arrayed metagenomic libraries to expand the structural diversity of biomedically relevant natural products.</title>
        <authorList>
            <person name="Owen J.G."/>
            <person name="Reddy B.V."/>
            <person name="Ternei M.A."/>
            <person name="Charlop-Powers Z."/>
            <person name="Calle P.Y."/>
            <person name="Kim J.H."/>
            <person name="Brady S.F."/>
        </authorList>
    </citation>
    <scope>NUCLEOTIDE SEQUENCE</scope>
</reference>
<dbReference type="InterPro" id="IPR052514">
    <property type="entry name" value="SAM-dependent_MTase"/>
</dbReference>
<keyword evidence="2" id="KW-0489">Methyltransferase</keyword>
<accession>S5UCM2</accession>
<protein>
    <submittedName>
        <fullName evidence="2">Methyltransferase FkbM:amino acid adenylation</fullName>
    </submittedName>
</protein>
<dbReference type="InterPro" id="IPR029063">
    <property type="entry name" value="SAM-dependent_MTases_sf"/>
</dbReference>
<dbReference type="SUPFAM" id="SSF53335">
    <property type="entry name" value="S-adenosyl-L-methionine-dependent methyltransferases"/>
    <property type="match status" value="1"/>
</dbReference>
<dbReference type="Pfam" id="PF05050">
    <property type="entry name" value="Methyltransf_21"/>
    <property type="match status" value="1"/>
</dbReference>
<dbReference type="GO" id="GO:0032259">
    <property type="term" value="P:methylation"/>
    <property type="evidence" value="ECO:0007669"/>
    <property type="project" value="UniProtKB-KW"/>
</dbReference>
<proteinExistence type="predicted"/>
<evidence type="ECO:0000259" key="1">
    <source>
        <dbReference type="Pfam" id="PF05050"/>
    </source>
</evidence>
<dbReference type="PANTHER" id="PTHR34203:SF13">
    <property type="entry name" value="EXPRESSED PROTEIN"/>
    <property type="match status" value="1"/>
</dbReference>
<dbReference type="InterPro" id="IPR006342">
    <property type="entry name" value="FkbM_mtfrase"/>
</dbReference>
<dbReference type="Gene3D" id="3.40.50.150">
    <property type="entry name" value="Vaccinia Virus protein VP39"/>
    <property type="match status" value="1"/>
</dbReference>
<feature type="domain" description="Methyltransferase FkbM" evidence="1">
    <location>
        <begin position="45"/>
        <end position="229"/>
    </location>
</feature>
<dbReference type="GO" id="GO:0008168">
    <property type="term" value="F:methyltransferase activity"/>
    <property type="evidence" value="ECO:0007669"/>
    <property type="project" value="UniProtKB-KW"/>
</dbReference>
<dbReference type="PANTHER" id="PTHR34203">
    <property type="entry name" value="METHYLTRANSFERASE, FKBM FAMILY PROTEIN"/>
    <property type="match status" value="1"/>
</dbReference>
<dbReference type="AlphaFoldDB" id="S5UCM2"/>
<dbReference type="NCBIfam" id="TIGR01444">
    <property type="entry name" value="fkbM_fam"/>
    <property type="match status" value="1"/>
</dbReference>
<keyword evidence="2" id="KW-0808">Transferase</keyword>
<sequence length="253" mass="27487">MELPDGTTIAHVSAAETEYLYREIFAERSYLQHGIEVRPGDVVFDIGANIGMFTLFAHLECPGVTVHAFEPAPVPYAALRANAELHGVAGRFDQCAVSDVAGRGELTYYPDTTLLSGFHPDPAARNEMARTLGVNEGYSLEEIDRMLALLPDTSEVIDTPVVRLSDVVAERDIAAVGLLKIDVEKNERQVLRGVDEADWPRIRQVVAEVHDIDGALDEVLTLLRGQGFTVVAAQAPLFAGSGIHQVAARRADD</sequence>
<name>S5UCM2_9BACT</name>
<organism evidence="2">
    <name type="scientific">uncultured bacterium esnapd13</name>
    <dbReference type="NCBI Taxonomy" id="1366593"/>
    <lineage>
        <taxon>Bacteria</taxon>
        <taxon>environmental samples</taxon>
    </lineage>
</organism>
<evidence type="ECO:0000313" key="2">
    <source>
        <dbReference type="EMBL" id="AGS49667.1"/>
    </source>
</evidence>